<protein>
    <submittedName>
        <fullName evidence="2">Uncharacterized protein</fullName>
    </submittedName>
</protein>
<feature type="region of interest" description="Disordered" evidence="1">
    <location>
        <begin position="162"/>
        <end position="202"/>
    </location>
</feature>
<feature type="compositionally biased region" description="Polar residues" evidence="1">
    <location>
        <begin position="180"/>
        <end position="193"/>
    </location>
</feature>
<sequence>MSPPSHDVCRGLAEISPNVPGLAIRRNVELLKQLQTHQQTSKELLVLQYNGVWTYVSTDAYVIATDADSLGYDFTSAYNVFLEFNEGHNIHMDVDDRMDRLDIIERIDRAREQMYITQHQRQPSFPTHSRRYQYNLCRPLQHPSECTRYTYTEIVQMSHQTYVPPSKKSKNPKKTRAGYVTSTKKARTISTPNEQKKSRKNTGATLRMKHLGKTCPFKTYEIGTLQTTFLKMDNSVSPTDRESMLETIVDAVHQLQELKALAGPACQVIIDDALETGRLEGLSTIIVGTHGGSNFWGRLLHLIHGTSGRTKAPLIVRAKVIMDFPPWNHTKITLSLAINDASNILDQEMDQQVIGRYDLLKERVPDLVPDAKDEVAAIESEHGLLNASALVRFIKINMLLPESSRWVVVPLSKLRATYIRLSEAALFDILHHNTSFVALMADLAQSTDPRLMKDHLVRSEKGWIVNRLFRFPKSVRRRLALLNDDDEFDADQRINIL</sequence>
<proteinExistence type="predicted"/>
<comment type="caution">
    <text evidence="2">The sequence shown here is derived from an EMBL/GenBank/DDBJ whole genome shotgun (WGS) entry which is preliminary data.</text>
</comment>
<dbReference type="Proteomes" id="UP000320475">
    <property type="component" value="Unassembled WGS sequence"/>
</dbReference>
<feature type="compositionally biased region" description="Basic residues" evidence="1">
    <location>
        <begin position="167"/>
        <end position="176"/>
    </location>
</feature>
<dbReference type="EMBL" id="QEAM01000532">
    <property type="protein sequence ID" value="TPX39004.1"/>
    <property type="molecule type" value="Genomic_DNA"/>
</dbReference>
<dbReference type="AlphaFoldDB" id="A0A507CL06"/>
<dbReference type="VEuPathDB" id="FungiDB:SeMB42_g06789"/>
<dbReference type="VEuPathDB" id="FungiDB:SeMB42_g05557"/>
<reference evidence="2 3" key="1">
    <citation type="journal article" date="2019" name="Sci. Rep.">
        <title>Comparative genomics of chytrid fungi reveal insights into the obligate biotrophic and pathogenic lifestyle of Synchytrium endobioticum.</title>
        <authorList>
            <person name="van de Vossenberg B.T.L.H."/>
            <person name="Warris S."/>
            <person name="Nguyen H.D.T."/>
            <person name="van Gent-Pelzer M.P.E."/>
            <person name="Joly D.L."/>
            <person name="van de Geest H.C."/>
            <person name="Bonants P.J.M."/>
            <person name="Smith D.S."/>
            <person name="Levesque C.A."/>
            <person name="van der Lee T.A.J."/>
        </authorList>
    </citation>
    <scope>NUCLEOTIDE SEQUENCE [LARGE SCALE GENOMIC DNA]</scope>
    <source>
        <strain evidence="2 3">LEV6574</strain>
    </source>
</reference>
<feature type="non-terminal residue" evidence="2">
    <location>
        <position position="497"/>
    </location>
</feature>
<organism evidence="2 3">
    <name type="scientific">Synchytrium endobioticum</name>
    <dbReference type="NCBI Taxonomy" id="286115"/>
    <lineage>
        <taxon>Eukaryota</taxon>
        <taxon>Fungi</taxon>
        <taxon>Fungi incertae sedis</taxon>
        <taxon>Chytridiomycota</taxon>
        <taxon>Chytridiomycota incertae sedis</taxon>
        <taxon>Chytridiomycetes</taxon>
        <taxon>Synchytriales</taxon>
        <taxon>Synchytriaceae</taxon>
        <taxon>Synchytrium</taxon>
    </lineage>
</organism>
<name>A0A507CL06_9FUNG</name>
<evidence type="ECO:0000313" key="3">
    <source>
        <dbReference type="Proteomes" id="UP000320475"/>
    </source>
</evidence>
<evidence type="ECO:0000256" key="1">
    <source>
        <dbReference type="SAM" id="MobiDB-lite"/>
    </source>
</evidence>
<evidence type="ECO:0000313" key="2">
    <source>
        <dbReference type="EMBL" id="TPX39004.1"/>
    </source>
</evidence>
<accession>A0A507CL06</accession>
<gene>
    <name evidence="2" type="ORF">SeLEV6574_g07465</name>
</gene>